<dbReference type="RefSeq" id="WP_093843630.1">
    <property type="nucleotide sequence ID" value="NZ_FPAB01000005.1"/>
</dbReference>
<protein>
    <submittedName>
        <fullName evidence="1">Uncharacterized protein</fullName>
    </submittedName>
</protein>
<sequence>MTENGALKDKVDRQLPSAEIPTFPQITGNEVYGDLLAGFNVTVTKYITQLAHLEPHAISRSGILSSKQFECPAEFDDALQLLTPGAEDNPGASVLVLVVEPGSGARTTALRLLDELLPEKAEIYELFPDWDSPDVSRIPREKRCGYLLNLSAEGEALTETFRNGLNEYAALAREQGTYLIVLASARVWGTLITGTVFPTPPLVPLRMGRPNAAGITERWLRTRFDASERIAWLHDDSLFTNLLSPTTPPHAAVRLAEVIKRADHRKDERAVAAYQGWDEKLKEWFGSSDDAWVPRRALYIATAFLEGAPSRAVLDSADLLLSAEDVGWPPDKGGVLAGPDAKTRCDEAGISFLDDSTISVNHKYPGIAQALLRHVWRTRPQLIPVLTRWLGHISSPKCAGSGHLDRLAAALTALAESEGAGVVLDRVEQWVKEDSQRSLAVRVLDDLAVHPRIGPSVRDRLSDWSKAPTMPDRQQAVADICRRRFGTEYTRVALNRLRKVLDTSTEAEPGNEAMSSLADLLTAPNSMGRTLAALVGWATAPTPSGSAFVRLLSLTSDGEQVDTRLVNHLLTQEGARGAAVLGMLRDGWQSTWRRADSRPLAAAALDGWCSAVESGLLPQEPIEAVISAVFEEESSNPLNGDLHRIVGGSSPLRRALLDSYVRSVRGAAARNRTPSPAPLP</sequence>
<proteinExistence type="predicted"/>
<accession>A0A1I6UGB8</accession>
<dbReference type="EMBL" id="FPAB01000005">
    <property type="protein sequence ID" value="SFT00482.1"/>
    <property type="molecule type" value="Genomic_DNA"/>
</dbReference>
<dbReference type="AlphaFoldDB" id="A0A1I6UGB8"/>
<organism evidence="1 2">
    <name type="scientific">Streptomyces harbinensis</name>
    <dbReference type="NCBI Taxonomy" id="1176198"/>
    <lineage>
        <taxon>Bacteria</taxon>
        <taxon>Bacillati</taxon>
        <taxon>Actinomycetota</taxon>
        <taxon>Actinomycetes</taxon>
        <taxon>Kitasatosporales</taxon>
        <taxon>Streptomycetaceae</taxon>
        <taxon>Streptomyces</taxon>
    </lineage>
</organism>
<keyword evidence="2" id="KW-1185">Reference proteome</keyword>
<gene>
    <name evidence="1" type="ORF">SAMN05444716_105554</name>
</gene>
<dbReference type="STRING" id="1176198.SAMN05444716_105554"/>
<reference evidence="2" key="1">
    <citation type="submission" date="2016-10" db="EMBL/GenBank/DDBJ databases">
        <authorList>
            <person name="Varghese N."/>
            <person name="Submissions S."/>
        </authorList>
    </citation>
    <scope>NUCLEOTIDE SEQUENCE [LARGE SCALE GENOMIC DNA]</scope>
    <source>
        <strain evidence="2">CGMCC 4.7047</strain>
    </source>
</reference>
<evidence type="ECO:0000313" key="1">
    <source>
        <dbReference type="EMBL" id="SFT00482.1"/>
    </source>
</evidence>
<evidence type="ECO:0000313" key="2">
    <source>
        <dbReference type="Proteomes" id="UP000198873"/>
    </source>
</evidence>
<name>A0A1I6UGB8_9ACTN</name>
<dbReference type="Proteomes" id="UP000198873">
    <property type="component" value="Unassembled WGS sequence"/>
</dbReference>